<reference evidence="10" key="1">
    <citation type="journal article" date="2009" name="Nature">
        <title>The Schistosoma japonicum genome reveals features of host-parasite interplay.</title>
        <authorList>
            <person name="Liu F."/>
            <person name="Zhou Y."/>
            <person name="Wang Z.Q."/>
            <person name="Lu G."/>
            <person name="Zheng H."/>
            <person name="Brindley P.J."/>
            <person name="McManus D.P."/>
            <person name="Blair D."/>
            <person name="Zhang Q.H."/>
            <person name="Zhong Y."/>
            <person name="Wang S."/>
            <person name="Han Z.G."/>
            <person name="Chen Z."/>
        </authorList>
    </citation>
    <scope>NUCLEOTIDE SEQUENCE</scope>
    <source>
        <strain evidence="10">Anhui</strain>
    </source>
</reference>
<sequence length="75" mass="8627">MKCPVCNKEVYFAERVGSLGRDWHRQCLKCERCFRPIVPGSLCTRDGKIYCDKPCYRTLYGPRGYGAVPNSENFS</sequence>
<evidence type="ECO:0000259" key="9">
    <source>
        <dbReference type="PROSITE" id="PS50023"/>
    </source>
</evidence>
<evidence type="ECO:0000256" key="7">
    <source>
        <dbReference type="ARBA" id="ARBA00072537"/>
    </source>
</evidence>
<evidence type="ECO:0000256" key="3">
    <source>
        <dbReference type="ARBA" id="ARBA00022833"/>
    </source>
</evidence>
<proteinExistence type="evidence at transcript level"/>
<dbReference type="PANTHER" id="PTHR46074:SF5">
    <property type="entry name" value="LIM DOMAIN-CONTAINING PROTEIN C"/>
    <property type="match status" value="1"/>
</dbReference>
<evidence type="ECO:0000256" key="2">
    <source>
        <dbReference type="ARBA" id="ARBA00022723"/>
    </source>
</evidence>
<comment type="function">
    <text evidence="6">Seems to have a role in zinc absorption and may function as an intracellular zinc transport protein.</text>
</comment>
<feature type="domain" description="LIM zinc-binding" evidence="9">
    <location>
        <begin position="1"/>
        <end position="62"/>
    </location>
</feature>
<keyword evidence="5 8" id="KW-0440">LIM domain</keyword>
<keyword evidence="2 8" id="KW-0479">Metal-binding</keyword>
<dbReference type="GO" id="GO:0046872">
    <property type="term" value="F:metal ion binding"/>
    <property type="evidence" value="ECO:0007669"/>
    <property type="project" value="UniProtKB-KW"/>
</dbReference>
<dbReference type="FunFam" id="2.10.110.10:FF:000054">
    <property type="entry name" value="Cysteine-rich protein 1"/>
    <property type="match status" value="1"/>
</dbReference>
<accession>C1L3Q6</accession>
<dbReference type="Gene3D" id="2.10.110.10">
    <property type="entry name" value="Cysteine Rich Protein"/>
    <property type="match status" value="1"/>
</dbReference>
<dbReference type="EMBL" id="FN313600">
    <property type="protein sequence ID" value="CAX69334.1"/>
    <property type="molecule type" value="mRNA"/>
</dbReference>
<dbReference type="PROSITE" id="PS00478">
    <property type="entry name" value="LIM_DOMAIN_1"/>
    <property type="match status" value="1"/>
</dbReference>
<evidence type="ECO:0000256" key="5">
    <source>
        <dbReference type="ARBA" id="ARBA00023038"/>
    </source>
</evidence>
<evidence type="ECO:0000256" key="8">
    <source>
        <dbReference type="PROSITE-ProRule" id="PRU00125"/>
    </source>
</evidence>
<dbReference type="InterPro" id="IPR001781">
    <property type="entry name" value="Znf_LIM"/>
</dbReference>
<dbReference type="SMART" id="SM00132">
    <property type="entry name" value="LIM"/>
    <property type="match status" value="1"/>
</dbReference>
<name>C1L3Q6_SCHJA</name>
<dbReference type="SUPFAM" id="SSF57716">
    <property type="entry name" value="Glucocorticoid receptor-like (DNA-binding domain)"/>
    <property type="match status" value="2"/>
</dbReference>
<dbReference type="PANTHER" id="PTHR46074">
    <property type="entry name" value="CYSTEINE-RICH PROTEIN CRIP FAMILY MEMBER"/>
    <property type="match status" value="1"/>
</dbReference>
<evidence type="ECO:0000313" key="10">
    <source>
        <dbReference type="EMBL" id="CAX69334.1"/>
    </source>
</evidence>
<organism evidence="10">
    <name type="scientific">Schistosoma japonicum</name>
    <name type="common">Blood fluke</name>
    <dbReference type="NCBI Taxonomy" id="6182"/>
    <lineage>
        <taxon>Eukaryota</taxon>
        <taxon>Metazoa</taxon>
        <taxon>Spiralia</taxon>
        <taxon>Lophotrochozoa</taxon>
        <taxon>Platyhelminthes</taxon>
        <taxon>Trematoda</taxon>
        <taxon>Digenea</taxon>
        <taxon>Strigeidida</taxon>
        <taxon>Schistosomatoidea</taxon>
        <taxon>Schistosomatidae</taxon>
        <taxon>Schistosoma</taxon>
    </lineage>
</organism>
<keyword evidence="1" id="KW-0488">Methylation</keyword>
<dbReference type="Pfam" id="PF00412">
    <property type="entry name" value="LIM"/>
    <property type="match status" value="1"/>
</dbReference>
<evidence type="ECO:0000256" key="4">
    <source>
        <dbReference type="ARBA" id="ARBA00022990"/>
    </source>
</evidence>
<protein>
    <recommendedName>
        <fullName evidence="7">Cysteine-rich protein 1</fullName>
    </recommendedName>
</protein>
<dbReference type="CDD" id="cd09401">
    <property type="entry name" value="LIM_TLP_like"/>
    <property type="match status" value="1"/>
</dbReference>
<keyword evidence="3 8" id="KW-0862">Zinc</keyword>
<dbReference type="PROSITE" id="PS50023">
    <property type="entry name" value="LIM_DOMAIN_2"/>
    <property type="match status" value="1"/>
</dbReference>
<evidence type="ECO:0000256" key="1">
    <source>
        <dbReference type="ARBA" id="ARBA00022481"/>
    </source>
</evidence>
<keyword evidence="4" id="KW-0007">Acetylation</keyword>
<gene>
    <name evidence="10" type="primary">CRIP</name>
</gene>
<evidence type="ECO:0000256" key="6">
    <source>
        <dbReference type="ARBA" id="ARBA00055254"/>
    </source>
</evidence>
<dbReference type="AlphaFoldDB" id="C1L3Q6"/>
<reference evidence="10" key="2">
    <citation type="submission" date="2009-03" db="EMBL/GenBank/DDBJ databases">
        <authorList>
            <person name="Gang L."/>
        </authorList>
    </citation>
    <scope>NUCLEOTIDE SEQUENCE</scope>
    <source>
        <strain evidence="10">Anhui</strain>
    </source>
</reference>